<dbReference type="RefSeq" id="WP_012608432.1">
    <property type="nucleotide sequence ID" value="NC_011766.1"/>
</dbReference>
<evidence type="ECO:0000259" key="1">
    <source>
        <dbReference type="SMART" id="SM00471"/>
    </source>
</evidence>
<dbReference type="AlphaFoldDB" id="B8D4R0"/>
<dbReference type="PANTHER" id="PTHR11373">
    <property type="entry name" value="DEOXYNUCLEOSIDE TRIPHOSPHATE TRIPHOSPHOHYDROLASE"/>
    <property type="match status" value="1"/>
</dbReference>
<dbReference type="eggNOG" id="arCOG04430">
    <property type="taxonomic scope" value="Archaea"/>
</dbReference>
<accession>B8D4R0</accession>
<proteinExistence type="predicted"/>
<dbReference type="STRING" id="490899.DKAM_0765"/>
<dbReference type="GO" id="GO:0008832">
    <property type="term" value="F:dGTPase activity"/>
    <property type="evidence" value="ECO:0007669"/>
    <property type="project" value="TreeGrafter"/>
</dbReference>
<reference evidence="2 3" key="1">
    <citation type="journal article" date="2009" name="J. Bacteriol.">
        <title>Complete genome sequence of the anaerobic, protein-degrading hyperthermophilic crenarchaeon Desulfurococcus kamchatkensis.</title>
        <authorList>
            <person name="Ravin N.V."/>
            <person name="Mardanov A.V."/>
            <person name="Beletsky A.V."/>
            <person name="Kublanov I.V."/>
            <person name="Kolganova T.V."/>
            <person name="Lebedinsky A.V."/>
            <person name="Chernyh N.A."/>
            <person name="Bonch-Osmolovskaya E.A."/>
            <person name="Skryabin K.G."/>
        </authorList>
    </citation>
    <scope>NUCLEOTIDE SEQUENCE [LARGE SCALE GENOMIC DNA]</scope>
    <source>
        <strain evidence="3">DSM 18924 / JCM 16383 / VKM B-2413 / 1221n</strain>
    </source>
</reference>
<dbReference type="InterPro" id="IPR050135">
    <property type="entry name" value="dGTPase-like"/>
</dbReference>
<dbReference type="EMBL" id="CP001140">
    <property type="protein sequence ID" value="ACL11091.1"/>
    <property type="molecule type" value="Genomic_DNA"/>
</dbReference>
<dbReference type="InterPro" id="IPR006674">
    <property type="entry name" value="HD_domain"/>
</dbReference>
<dbReference type="HOGENOM" id="CLU_026821_3_2_2"/>
<dbReference type="KEGG" id="dka:DKAM_0765"/>
<organism evidence="2 3">
    <name type="scientific">Desulfurococcus amylolyticus (strain DSM 18924 / JCM 16383 / VKM B-2413 / 1221n)</name>
    <name type="common">Desulfurococcus kamchatkensis</name>
    <dbReference type="NCBI Taxonomy" id="490899"/>
    <lineage>
        <taxon>Archaea</taxon>
        <taxon>Thermoproteota</taxon>
        <taxon>Thermoprotei</taxon>
        <taxon>Desulfurococcales</taxon>
        <taxon>Desulfurococcaceae</taxon>
        <taxon>Desulfurococcus</taxon>
    </lineage>
</organism>
<dbReference type="InterPro" id="IPR003607">
    <property type="entry name" value="HD/PDEase_dom"/>
</dbReference>
<dbReference type="SMART" id="SM00471">
    <property type="entry name" value="HDc"/>
    <property type="match status" value="1"/>
</dbReference>
<dbReference type="Proteomes" id="UP000006903">
    <property type="component" value="Chromosome"/>
</dbReference>
<dbReference type="CDD" id="cd00077">
    <property type="entry name" value="HDc"/>
    <property type="match status" value="1"/>
</dbReference>
<gene>
    <name evidence="2" type="ordered locus">DKAM_0765</name>
</gene>
<dbReference type="GeneID" id="7171592"/>
<dbReference type="GO" id="GO:0006203">
    <property type="term" value="P:dGTP catabolic process"/>
    <property type="evidence" value="ECO:0007669"/>
    <property type="project" value="TreeGrafter"/>
</dbReference>
<protein>
    <submittedName>
        <fullName evidence="2">Metal-dependent phosphohydrolase, HD region</fullName>
    </submittedName>
</protein>
<evidence type="ECO:0000313" key="2">
    <source>
        <dbReference type="EMBL" id="ACL11091.1"/>
    </source>
</evidence>
<dbReference type="PANTHER" id="PTHR11373:SF4">
    <property type="entry name" value="DEOXYNUCLEOSIDE TRIPHOSPHATE TRIPHOSPHOHYDROLASE SAMHD1"/>
    <property type="match status" value="1"/>
</dbReference>
<name>B8D4R0_DESA1</name>
<sequence>MQPHSGFMELFTWKMVSDPIYGFVYFNREIEEQIINSSLLQRLRYIMQLQTAHLVYPGAVHTRFQHSLGVMHLSGLVAEDLTWKLVSIYGREALEDYSPATLIEASRLAGLLHDVGHAAFGHSFEHSVLWRRTMPSELANHERIGLKLVELVLEDALIKLEEKYGLNGLNDVLKKLLKDNYDGPPLIRMYRWVIKDGLYPTDIVDFLRRDSYYAGTSEYGYISHERLYRNTYPLIEGGGFKPILDRTGLGEFKQYMIAKASMYEHVYYHSVCRAFDKILDTLLERLDEEYGLVERVIAISKGRIEDFLELTDVYVYNILLGKALREESETGRLARLMLIERKPEWRRVGGDYVLNGYGGPRFISEILKLIFNREWRSKVVSALTEELSRKLSGIGVTEEDVWVDVLDVSPVPKTLLYPGGENSIPGVVVYTGKILGRQIVVGQEINLLEGELPLAVIFRAYVRRGKYRVEAESIASKTIGDVLESLLRINMDEYRRSIEEAYKSATGIDYSRFKLTM</sequence>
<feature type="domain" description="HD/PDEase" evidence="1">
    <location>
        <begin position="59"/>
        <end position="216"/>
    </location>
</feature>
<keyword evidence="2" id="KW-0378">Hydrolase</keyword>
<evidence type="ECO:0000313" key="3">
    <source>
        <dbReference type="Proteomes" id="UP000006903"/>
    </source>
</evidence>
<dbReference type="SUPFAM" id="SSF109604">
    <property type="entry name" value="HD-domain/PDEase-like"/>
    <property type="match status" value="1"/>
</dbReference>
<dbReference type="Gene3D" id="1.10.3210.10">
    <property type="entry name" value="Hypothetical protein af1432"/>
    <property type="match status" value="1"/>
</dbReference>
<dbReference type="Pfam" id="PF01966">
    <property type="entry name" value="HD"/>
    <property type="match status" value="1"/>
</dbReference>